<dbReference type="EMBL" id="AMZY02000013">
    <property type="protein sequence ID" value="EMS32522.1"/>
    <property type="molecule type" value="Genomic_DNA"/>
</dbReference>
<accession>M7XVK3</accession>
<keyword evidence="2" id="KW-1185">Reference proteome</keyword>
<name>M7XVK3_9BACT</name>
<protein>
    <submittedName>
        <fullName evidence="1">Uncharacterized protein</fullName>
    </submittedName>
</protein>
<sequence length="40" mass="4832">MKCKKASKFNLEAFFFTFIFFLCSRKTLIFQPSNFVIFQL</sequence>
<dbReference type="InParanoid" id="M7XVK3"/>
<organism evidence="1 2">
    <name type="scientific">Mariniradius saccharolyticus AK6</name>
    <dbReference type="NCBI Taxonomy" id="1239962"/>
    <lineage>
        <taxon>Bacteria</taxon>
        <taxon>Pseudomonadati</taxon>
        <taxon>Bacteroidota</taxon>
        <taxon>Cytophagia</taxon>
        <taxon>Cytophagales</taxon>
        <taxon>Cyclobacteriaceae</taxon>
        <taxon>Mariniradius</taxon>
    </lineage>
</organism>
<dbReference type="STRING" id="1239962.C943_01249"/>
<reference evidence="1" key="1">
    <citation type="submission" date="2013-01" db="EMBL/GenBank/DDBJ databases">
        <title>Genome assembly of Mariniradius saccharolyticus AK6.</title>
        <authorList>
            <person name="Vaidya B."/>
            <person name="Khatri I."/>
            <person name="Tanuku N.R.S."/>
            <person name="Subramanian S."/>
            <person name="Pinnaka A."/>
        </authorList>
    </citation>
    <scope>NUCLEOTIDE SEQUENCE [LARGE SCALE GENOMIC DNA]</scope>
    <source>
        <strain evidence="1">AK6</strain>
    </source>
</reference>
<gene>
    <name evidence="1" type="ORF">C943_01249</name>
</gene>
<comment type="caution">
    <text evidence="1">The sequence shown here is derived from an EMBL/GenBank/DDBJ whole genome shotgun (WGS) entry which is preliminary data.</text>
</comment>
<evidence type="ECO:0000313" key="2">
    <source>
        <dbReference type="Proteomes" id="UP000010953"/>
    </source>
</evidence>
<dbReference type="AlphaFoldDB" id="M7XVK3"/>
<dbReference type="Proteomes" id="UP000010953">
    <property type="component" value="Unassembled WGS sequence"/>
</dbReference>
<proteinExistence type="predicted"/>
<evidence type="ECO:0000313" key="1">
    <source>
        <dbReference type="EMBL" id="EMS32522.1"/>
    </source>
</evidence>